<feature type="compositionally biased region" description="Low complexity" evidence="1">
    <location>
        <begin position="201"/>
        <end position="213"/>
    </location>
</feature>
<evidence type="ECO:0000256" key="1">
    <source>
        <dbReference type="SAM" id="MobiDB-lite"/>
    </source>
</evidence>
<evidence type="ECO:0000313" key="4">
    <source>
        <dbReference type="Proteomes" id="UP000036367"/>
    </source>
</evidence>
<dbReference type="AlphaFoldDB" id="A0A0J1B929"/>
<accession>A0A0J1B929</accession>
<dbReference type="InterPro" id="IPR008538">
    <property type="entry name" value="Uma2"/>
</dbReference>
<dbReference type="RefSeq" id="WP_236696437.1">
    <property type="nucleotide sequence ID" value="NZ_LECT01000038.1"/>
</dbReference>
<gene>
    <name evidence="3" type="ORF">RISK_004642</name>
</gene>
<feature type="domain" description="Putative restriction endonuclease" evidence="2">
    <location>
        <begin position="3"/>
        <end position="160"/>
    </location>
</feature>
<keyword evidence="4" id="KW-1185">Reference proteome</keyword>
<dbReference type="PATRIC" id="fig|595434.4.peg.4411"/>
<organism evidence="3 4">
    <name type="scientific">Rhodopirellula islandica</name>
    <dbReference type="NCBI Taxonomy" id="595434"/>
    <lineage>
        <taxon>Bacteria</taxon>
        <taxon>Pseudomonadati</taxon>
        <taxon>Planctomycetota</taxon>
        <taxon>Planctomycetia</taxon>
        <taxon>Pirellulales</taxon>
        <taxon>Pirellulaceae</taxon>
        <taxon>Rhodopirellula</taxon>
    </lineage>
</organism>
<reference evidence="3" key="1">
    <citation type="submission" date="2015-05" db="EMBL/GenBank/DDBJ databases">
        <title>Permanent draft genome of Rhodopirellula islandicus K833.</title>
        <authorList>
            <person name="Kizina J."/>
            <person name="Richter M."/>
            <person name="Glockner F.O."/>
            <person name="Harder J."/>
        </authorList>
    </citation>
    <scope>NUCLEOTIDE SEQUENCE [LARGE SCALE GENOMIC DNA]</scope>
    <source>
        <strain evidence="3">K833</strain>
    </source>
</reference>
<comment type="caution">
    <text evidence="3">The sequence shown here is derived from an EMBL/GenBank/DDBJ whole genome shotgun (WGS) entry which is preliminary data.</text>
</comment>
<dbReference type="Pfam" id="PF05685">
    <property type="entry name" value="Uma2"/>
    <property type="match status" value="1"/>
</dbReference>
<dbReference type="SUPFAM" id="SSF52980">
    <property type="entry name" value="Restriction endonuclease-like"/>
    <property type="match status" value="1"/>
</dbReference>
<feature type="region of interest" description="Disordered" evidence="1">
    <location>
        <begin position="201"/>
        <end position="224"/>
    </location>
</feature>
<dbReference type="Gene3D" id="3.90.1570.10">
    <property type="entry name" value="tt1808, chain A"/>
    <property type="match status" value="1"/>
</dbReference>
<dbReference type="CDD" id="cd06260">
    <property type="entry name" value="DUF820-like"/>
    <property type="match status" value="1"/>
</dbReference>
<proteinExistence type="predicted"/>
<evidence type="ECO:0000313" key="3">
    <source>
        <dbReference type="EMBL" id="KLU03330.1"/>
    </source>
</evidence>
<dbReference type="PANTHER" id="PTHR34107">
    <property type="entry name" value="SLL0198 PROTEIN-RELATED"/>
    <property type="match status" value="1"/>
</dbReference>
<dbReference type="InterPro" id="IPR011335">
    <property type="entry name" value="Restrct_endonuc-II-like"/>
</dbReference>
<sequence length="291" mass="32631">MTPEQKIEFIDGEVVLHSPARNRHLDATLNAAKLIHTFVSRHRLGTVKTEKCLCVFPRNDYEPEIVFFGPEKTSQFQPETMKFPVPDLAVEVLSSSTESRDRGVKFEDYAANGVGEYWIINTEEATIEQFVLEKETYHLRMKSSSGRLVSNVITGLEMDVEAIFDDEKNLVHSLIYSPKELRNNDSRLMAWTDGTRVEQLSPTVPSSVSPTPSLVAPHPTANRSRHAASTALTRHANIWGQMSYSGVVFRPQRTRKARSGSDGPNSWRIRLHGAPVIAKNRTGNQDACSLL</sequence>
<dbReference type="PANTHER" id="PTHR34107:SF4">
    <property type="entry name" value="SLL1222 PROTEIN"/>
    <property type="match status" value="1"/>
</dbReference>
<evidence type="ECO:0000259" key="2">
    <source>
        <dbReference type="Pfam" id="PF05685"/>
    </source>
</evidence>
<name>A0A0J1B929_RHOIS</name>
<dbReference type="STRING" id="595434.RISK_004642"/>
<dbReference type="Proteomes" id="UP000036367">
    <property type="component" value="Unassembled WGS sequence"/>
</dbReference>
<dbReference type="EMBL" id="LECT01000038">
    <property type="protein sequence ID" value="KLU03330.1"/>
    <property type="molecule type" value="Genomic_DNA"/>
</dbReference>
<protein>
    <recommendedName>
        <fullName evidence="2">Putative restriction endonuclease domain-containing protein</fullName>
    </recommendedName>
</protein>
<dbReference type="InterPro" id="IPR012296">
    <property type="entry name" value="Nuclease_put_TT1808"/>
</dbReference>